<evidence type="ECO:0000256" key="2">
    <source>
        <dbReference type="ARBA" id="ARBA00022801"/>
    </source>
</evidence>
<dbReference type="Gene3D" id="2.60.120.260">
    <property type="entry name" value="Galactose-binding domain-like"/>
    <property type="match status" value="1"/>
</dbReference>
<gene>
    <name evidence="6" type="ORF">FA047_06820</name>
</gene>
<dbReference type="InterPro" id="IPR006102">
    <property type="entry name" value="Ig-like_GH2"/>
</dbReference>
<keyword evidence="3" id="KW-0326">Glycosidase</keyword>
<dbReference type="InterPro" id="IPR036156">
    <property type="entry name" value="Beta-gal/glucu_dom_sf"/>
</dbReference>
<organism evidence="6 7">
    <name type="scientific">Pedobacter frigoris</name>
    <dbReference type="NCBI Taxonomy" id="2571272"/>
    <lineage>
        <taxon>Bacteria</taxon>
        <taxon>Pseudomonadati</taxon>
        <taxon>Bacteroidota</taxon>
        <taxon>Sphingobacteriia</taxon>
        <taxon>Sphingobacteriales</taxon>
        <taxon>Sphingobacteriaceae</taxon>
        <taxon>Pedobacter</taxon>
    </lineage>
</organism>
<dbReference type="SUPFAM" id="SSF51445">
    <property type="entry name" value="(Trans)glycosidases"/>
    <property type="match status" value="1"/>
</dbReference>
<feature type="signal peptide" evidence="4">
    <location>
        <begin position="1"/>
        <end position="21"/>
    </location>
</feature>
<dbReference type="InterPro" id="IPR013783">
    <property type="entry name" value="Ig-like_fold"/>
</dbReference>
<dbReference type="Pfam" id="PF00703">
    <property type="entry name" value="Glyco_hydro_2"/>
    <property type="match status" value="1"/>
</dbReference>
<dbReference type="InterPro" id="IPR008979">
    <property type="entry name" value="Galactose-bd-like_sf"/>
</dbReference>
<evidence type="ECO:0000313" key="7">
    <source>
        <dbReference type="Proteomes" id="UP000307244"/>
    </source>
</evidence>
<proteinExistence type="inferred from homology"/>
<comment type="caution">
    <text evidence="6">The sequence shown here is derived from an EMBL/GenBank/DDBJ whole genome shotgun (WGS) entry which is preliminary data.</text>
</comment>
<feature type="domain" description="Glycoside hydrolase family 2 immunoglobulin-like beta-sandwich" evidence="5">
    <location>
        <begin position="189"/>
        <end position="288"/>
    </location>
</feature>
<dbReference type="AlphaFoldDB" id="A0A4U1CK29"/>
<evidence type="ECO:0000259" key="5">
    <source>
        <dbReference type="Pfam" id="PF00703"/>
    </source>
</evidence>
<dbReference type="PANTHER" id="PTHR42732">
    <property type="entry name" value="BETA-GALACTOSIDASE"/>
    <property type="match status" value="1"/>
</dbReference>
<dbReference type="InterPro" id="IPR051913">
    <property type="entry name" value="GH2_Domain-Containing"/>
</dbReference>
<comment type="similarity">
    <text evidence="1">Belongs to the glycosyl hydrolase 2 family.</text>
</comment>
<dbReference type="Gene3D" id="3.20.20.80">
    <property type="entry name" value="Glycosidases"/>
    <property type="match status" value="1"/>
</dbReference>
<keyword evidence="7" id="KW-1185">Reference proteome</keyword>
<dbReference type="SUPFAM" id="SSF49303">
    <property type="entry name" value="beta-Galactosidase/glucuronidase domain"/>
    <property type="match status" value="1"/>
</dbReference>
<dbReference type="GO" id="GO:0005975">
    <property type="term" value="P:carbohydrate metabolic process"/>
    <property type="evidence" value="ECO:0007669"/>
    <property type="project" value="InterPro"/>
</dbReference>
<protein>
    <submittedName>
        <fullName evidence="6">Glycoside hydrolase family 2</fullName>
    </submittedName>
</protein>
<dbReference type="InterPro" id="IPR017853">
    <property type="entry name" value="GH"/>
</dbReference>
<dbReference type="SUPFAM" id="SSF49785">
    <property type="entry name" value="Galactose-binding domain-like"/>
    <property type="match status" value="1"/>
</dbReference>
<reference evidence="6 7" key="1">
    <citation type="submission" date="2019-04" db="EMBL/GenBank/DDBJ databases">
        <title>Pedobacter sp. RP-3-15 sp. nov., isolated from Arctic soil.</title>
        <authorList>
            <person name="Dahal R.H."/>
            <person name="Kim D.-U."/>
        </authorList>
    </citation>
    <scope>NUCLEOTIDE SEQUENCE [LARGE SCALE GENOMIC DNA]</scope>
    <source>
        <strain evidence="6 7">RP-3-15</strain>
    </source>
</reference>
<evidence type="ECO:0000313" key="6">
    <source>
        <dbReference type="EMBL" id="TKC06976.1"/>
    </source>
</evidence>
<dbReference type="RefSeq" id="WP_136835249.1">
    <property type="nucleotide sequence ID" value="NZ_SWBQ01000002.1"/>
</dbReference>
<keyword evidence="4" id="KW-0732">Signal</keyword>
<sequence>MARILFFFLVFNVAFISSSNAQDRISLAGTWTYSLDTNARTFNKTIQLPGTLDDAAIGEAPKVSPEQMSKEIMIGLWRKNRYVGVASYKREITIPAGFSNKNLELYLERVIWKTSVWVDDRKVGDAVSLSAPQTFRLPQLAPGKHTITLRIDNRQQFQIGDATHAYTDGTQIIWNGVIGKMQLVARQATIEQVSITPDVDNSKAGFNISVKLPANDQKGYRLQTSISFKGKTIAQKSVQLSNSVATLDFPIANPVLCDEFNPALYTSTTRLTKNGKVVDEYKSQFGMRKVTNQNSQLQLNGKRIFLRGTLECNIFPLTGHPPMDKAGWLKVMTTAKQYGLNHLRFHSWCPPEAAFAVADSMGMYLQVELPLWTTIGKDKAQHDFLNSEADLILKNYGNHPSFCFFSMGNELEGNFVWLNELVKKLKSGDKRRLYATTSFSFGQKSWPQPQDDFYITQWTVKGWVRGQGIFNDKAPAFNTDYTKSIDSLPVPIVTHEIGQYSVYPNIDEIKKYTGVLTPLNFMAVRNDLSKKGLLPLAKSYLLASGKLSANLYKEEIERALKTPGFSGFQLLDLHDFPGQSTALVGLLDAFWESKGIISAKEFSSFCGPVVPLLRFKKADYTNDERFTATAEIANFLNKAIQPSTVLWEVTDAGKKVVAKGEWRTKEIPVGNENVVGQIDLDLSGIVKAEALTVSVSIKNTDYKNQWNFWVYPAKQPSNIQNVSFTTSIKEAIDKLQQGETVLLNPDTSAIKGVAGRFAPVFWSPVHFPSQPGSMGLLINDKSAAFANFPTENYTNWQWWDLVTHSKSLMLDSISKGINPLVRVIDNFFKNRKMGTVIEAKLGKGKLIICSMDIHTDLEKRTTARQLRYSLMKYASEKSFEPELQLTEEELKGLFK</sequence>
<dbReference type="Proteomes" id="UP000307244">
    <property type="component" value="Unassembled WGS sequence"/>
</dbReference>
<dbReference type="OrthoDB" id="9814867at2"/>
<dbReference type="EMBL" id="SWBQ01000002">
    <property type="protein sequence ID" value="TKC06976.1"/>
    <property type="molecule type" value="Genomic_DNA"/>
</dbReference>
<dbReference type="PANTHER" id="PTHR42732:SF1">
    <property type="entry name" value="BETA-MANNOSIDASE"/>
    <property type="match status" value="1"/>
</dbReference>
<name>A0A4U1CK29_9SPHI</name>
<evidence type="ECO:0000256" key="1">
    <source>
        <dbReference type="ARBA" id="ARBA00007401"/>
    </source>
</evidence>
<keyword evidence="2 6" id="KW-0378">Hydrolase</keyword>
<evidence type="ECO:0000256" key="3">
    <source>
        <dbReference type="ARBA" id="ARBA00023295"/>
    </source>
</evidence>
<accession>A0A4U1CK29</accession>
<dbReference type="Gene3D" id="2.60.40.10">
    <property type="entry name" value="Immunoglobulins"/>
    <property type="match status" value="1"/>
</dbReference>
<evidence type="ECO:0000256" key="4">
    <source>
        <dbReference type="SAM" id="SignalP"/>
    </source>
</evidence>
<dbReference type="GO" id="GO:0004553">
    <property type="term" value="F:hydrolase activity, hydrolyzing O-glycosyl compounds"/>
    <property type="evidence" value="ECO:0007669"/>
    <property type="project" value="InterPro"/>
</dbReference>
<feature type="chain" id="PRO_5020281227" evidence="4">
    <location>
        <begin position="22"/>
        <end position="895"/>
    </location>
</feature>